<name>A0AA41C038_PEDPE</name>
<organism evidence="1 2">
    <name type="scientific">Pediococcus pentosaceus</name>
    <dbReference type="NCBI Taxonomy" id="1255"/>
    <lineage>
        <taxon>Bacteria</taxon>
        <taxon>Bacillati</taxon>
        <taxon>Bacillota</taxon>
        <taxon>Bacilli</taxon>
        <taxon>Lactobacillales</taxon>
        <taxon>Lactobacillaceae</taxon>
        <taxon>Pediococcus</taxon>
    </lineage>
</organism>
<sequence>MKKENQSSAYRYLKSPNVKTKRRALKIIEEIKKNRTNKR</sequence>
<dbReference type="InterPro" id="IPR049844">
    <property type="entry name" value="RsaX20-like"/>
</dbReference>
<dbReference type="RefSeq" id="WP_158190262.1">
    <property type="nucleotide sequence ID" value="NZ_CP023655.1"/>
</dbReference>
<dbReference type="NCBIfam" id="NF038026">
    <property type="entry name" value="RsaX20_sORF"/>
    <property type="match status" value="1"/>
</dbReference>
<reference evidence="1" key="1">
    <citation type="submission" date="2020-11" db="EMBL/GenBank/DDBJ databases">
        <title>Antibiotic susceptibility profiles of Pediococcus pentosaceus from various origins and their implications for the safety assessment of strains with food-technology applications.</title>
        <authorList>
            <person name="Shani N."/>
            <person name="Oberhaensli S."/>
            <person name="Arias E."/>
        </authorList>
    </citation>
    <scope>NUCLEOTIDE SEQUENCE</scope>
    <source>
        <strain evidence="1">FAM 19164</strain>
    </source>
</reference>
<proteinExistence type="predicted"/>
<comment type="caution">
    <text evidence="1">The sequence shown here is derived from an EMBL/GenBank/DDBJ whole genome shotgun (WGS) entry which is preliminary data.</text>
</comment>
<dbReference type="Proteomes" id="UP000743107">
    <property type="component" value="Unassembled WGS sequence"/>
</dbReference>
<dbReference type="EMBL" id="JADOFV010000002">
    <property type="protein sequence ID" value="MBF7127149.1"/>
    <property type="molecule type" value="Genomic_DNA"/>
</dbReference>
<accession>A0AA41C038</accession>
<dbReference type="AlphaFoldDB" id="A0AA41C038"/>
<evidence type="ECO:0000313" key="2">
    <source>
        <dbReference type="Proteomes" id="UP000743107"/>
    </source>
</evidence>
<evidence type="ECO:0000313" key="1">
    <source>
        <dbReference type="EMBL" id="MBF7127149.1"/>
    </source>
</evidence>
<protein>
    <submittedName>
        <fullName evidence="1">Metal homeostasis protein</fullName>
    </submittedName>
</protein>
<gene>
    <name evidence="1" type="ORF">ITQ97_04890</name>
</gene>